<accession>A0AA35RDL8</accession>
<evidence type="ECO:0000313" key="1">
    <source>
        <dbReference type="EMBL" id="CAI8008716.1"/>
    </source>
</evidence>
<comment type="caution">
    <text evidence="1">The sequence shown here is derived from an EMBL/GenBank/DDBJ whole genome shotgun (WGS) entry which is preliminary data.</text>
</comment>
<reference evidence="1" key="1">
    <citation type="submission" date="2023-03" db="EMBL/GenBank/DDBJ databases">
        <authorList>
            <person name="Steffen K."/>
            <person name="Cardenas P."/>
        </authorList>
    </citation>
    <scope>NUCLEOTIDE SEQUENCE</scope>
</reference>
<protein>
    <submittedName>
        <fullName evidence="1">Uncharacterized protein</fullName>
    </submittedName>
</protein>
<dbReference type="EMBL" id="CASHTH010000889">
    <property type="protein sequence ID" value="CAI8008716.1"/>
    <property type="molecule type" value="Genomic_DNA"/>
</dbReference>
<dbReference type="Proteomes" id="UP001174909">
    <property type="component" value="Unassembled WGS sequence"/>
</dbReference>
<evidence type="ECO:0000313" key="2">
    <source>
        <dbReference type="Proteomes" id="UP001174909"/>
    </source>
</evidence>
<feature type="non-terminal residue" evidence="1">
    <location>
        <position position="1"/>
    </location>
</feature>
<name>A0AA35RDL8_GEOBA</name>
<proteinExistence type="predicted"/>
<keyword evidence="2" id="KW-1185">Reference proteome</keyword>
<sequence length="53" mass="5835">SFTTQSHYILLSLSLQGLLSALVPTYLPPYLSPLGKSISQRTIVAECKAKREN</sequence>
<gene>
    <name evidence="1" type="ORF">GBAR_LOCUS5944</name>
</gene>
<dbReference type="AlphaFoldDB" id="A0AA35RDL8"/>
<organism evidence="1 2">
    <name type="scientific">Geodia barretti</name>
    <name type="common">Barrett's horny sponge</name>
    <dbReference type="NCBI Taxonomy" id="519541"/>
    <lineage>
        <taxon>Eukaryota</taxon>
        <taxon>Metazoa</taxon>
        <taxon>Porifera</taxon>
        <taxon>Demospongiae</taxon>
        <taxon>Heteroscleromorpha</taxon>
        <taxon>Tetractinellida</taxon>
        <taxon>Astrophorina</taxon>
        <taxon>Geodiidae</taxon>
        <taxon>Geodia</taxon>
    </lineage>
</organism>